<evidence type="ECO:0000259" key="5">
    <source>
        <dbReference type="PROSITE" id="PS51094"/>
    </source>
</evidence>
<accession>A0ABM6U6G0</accession>
<dbReference type="PROSITE" id="PS51099">
    <property type="entry name" value="PTS_EIIB_TYPE_2"/>
    <property type="match status" value="1"/>
</dbReference>
<dbReference type="PANTHER" id="PTHR30185">
    <property type="entry name" value="CRYPTIC BETA-GLUCOSIDE BGL OPERON ANTITERMINATOR"/>
    <property type="match status" value="1"/>
</dbReference>
<feature type="domain" description="PTS EIIB type-2" evidence="6">
    <location>
        <begin position="407"/>
        <end position="497"/>
    </location>
</feature>
<dbReference type="InterPro" id="IPR002178">
    <property type="entry name" value="PTS_EIIA_type-2_dom"/>
</dbReference>
<dbReference type="InterPro" id="IPR050661">
    <property type="entry name" value="BglG_antiterminators"/>
</dbReference>
<organism evidence="8 9">
    <name type="scientific">Fusobacterium varium ATCC 27725</name>
    <dbReference type="NCBI Taxonomy" id="469618"/>
    <lineage>
        <taxon>Bacteria</taxon>
        <taxon>Fusobacteriati</taxon>
        <taxon>Fusobacteriota</taxon>
        <taxon>Fusobacteriia</taxon>
        <taxon>Fusobacteriales</taxon>
        <taxon>Fusobacteriaceae</taxon>
        <taxon>Fusobacterium</taxon>
    </lineage>
</organism>
<evidence type="ECO:0000256" key="1">
    <source>
        <dbReference type="ARBA" id="ARBA00022679"/>
    </source>
</evidence>
<protein>
    <submittedName>
        <fullName evidence="8">PRD domain-containing protein</fullName>
    </submittedName>
</protein>
<keyword evidence="1" id="KW-0808">Transferase</keyword>
<sequence length="687" mass="80765">MFIDNKKIILLNHLNEDIEKVSEILGISERTIRYRIEDLNEFFIDEKIDYKIIIENRIIKGFGNLEEVIKELEDKNYNFSKSERLEIIFLFLLISSDGCKADEICSLVDISRSTFKIDMRFIRQEFEKKELKVISKANKGLIILGNEIIIRKLLLEKLKKIFEIENKKLKFFEKISSYEVNIIKNYISPHNIQTVTQYLEKLKIVLNKKISDEAYQILMIYLLIVIKRLKNNLTLEKKLQNQEFIKSTYDFEIVKSNIFILENNENIKMNELEIIKITEFLLGAHTYNFKYSFYENWIYIEKMADDLIKKVSEKINLNILKDSTLRDGLINHLIPTIYRLKNDIELENSIHREIIEQYPVLYSEVKTALKKIEDFIGKEFSENETSFFVVHFVLSIKRMAEKLEEKKKILIVCGLGYGTSNLLKQEMEELFDVEIKDLVPLNNLKNIDISEIDFIITTTDIKKLEVNIPIVKVNSILTKENITDLLTVGIKNRKSRINIPEIMEIIKKYSSIENEEELEKILADYFKNIENKEIEKFIELSLKDILPLKNIKIMKNAKTWEKAIFQAGKILYDNGYIKKNYIFEMIEKIKELGLYMMIGEAIILPHADIGENVIKTGISYLQLIEPVKIEDDIEIKHIFALASCDKNEHIKGLLELKKNIDENNLKEILEKCSTSEEIFNIIENISK</sequence>
<dbReference type="InterPro" id="IPR013011">
    <property type="entry name" value="PTS_EIIB_2"/>
</dbReference>
<keyword evidence="9" id="KW-1185">Reference proteome</keyword>
<dbReference type="InterPro" id="IPR003501">
    <property type="entry name" value="PTS_EIIB_2/3"/>
</dbReference>
<evidence type="ECO:0000256" key="4">
    <source>
        <dbReference type="ARBA" id="ARBA00023163"/>
    </source>
</evidence>
<feature type="domain" description="PRD" evidence="7">
    <location>
        <begin position="186"/>
        <end position="291"/>
    </location>
</feature>
<dbReference type="InterPro" id="IPR036634">
    <property type="entry name" value="PRD_sf"/>
</dbReference>
<dbReference type="GeneID" id="77468790"/>
<dbReference type="EMBL" id="CP028103">
    <property type="protein sequence ID" value="AVQ31972.1"/>
    <property type="molecule type" value="Genomic_DNA"/>
</dbReference>
<keyword evidence="3" id="KW-0805">Transcription regulation</keyword>
<dbReference type="InterPro" id="IPR016152">
    <property type="entry name" value="PTrfase/Anion_transptr"/>
</dbReference>
<keyword evidence="4" id="KW-0804">Transcription</keyword>
<gene>
    <name evidence="8" type="ORF">C4N18_12360</name>
</gene>
<dbReference type="PROSITE" id="PS51372">
    <property type="entry name" value="PRD_2"/>
    <property type="match status" value="2"/>
</dbReference>
<dbReference type="Pfam" id="PF02302">
    <property type="entry name" value="PTS_IIB"/>
    <property type="match status" value="1"/>
</dbReference>
<dbReference type="Pfam" id="PF00359">
    <property type="entry name" value="PTS_EIIA_2"/>
    <property type="match status" value="1"/>
</dbReference>
<dbReference type="InterPro" id="IPR036095">
    <property type="entry name" value="PTS_EIIB-like_sf"/>
</dbReference>
<dbReference type="Gene3D" id="3.40.930.10">
    <property type="entry name" value="Mannitol-specific EII, Chain A"/>
    <property type="match status" value="1"/>
</dbReference>
<evidence type="ECO:0000313" key="9">
    <source>
        <dbReference type="Proteomes" id="UP000241238"/>
    </source>
</evidence>
<dbReference type="InterPro" id="IPR011608">
    <property type="entry name" value="PRD"/>
</dbReference>
<dbReference type="RefSeq" id="WP_005948338.1">
    <property type="nucleotide sequence ID" value="NZ_CP028103.1"/>
</dbReference>
<dbReference type="PROSITE" id="PS51094">
    <property type="entry name" value="PTS_EIIA_TYPE_2"/>
    <property type="match status" value="1"/>
</dbReference>
<evidence type="ECO:0000313" key="8">
    <source>
        <dbReference type="EMBL" id="AVQ31972.1"/>
    </source>
</evidence>
<dbReference type="Gene3D" id="3.40.50.2300">
    <property type="match status" value="1"/>
</dbReference>
<dbReference type="Gene3D" id="1.10.1790.10">
    <property type="entry name" value="PRD domain"/>
    <property type="match status" value="2"/>
</dbReference>
<name>A0ABM6U6G0_FUSVA</name>
<feature type="domain" description="PRD" evidence="7">
    <location>
        <begin position="295"/>
        <end position="402"/>
    </location>
</feature>
<dbReference type="SUPFAM" id="SSF52794">
    <property type="entry name" value="PTS system IIB component-like"/>
    <property type="match status" value="1"/>
</dbReference>
<dbReference type="SUPFAM" id="SSF55804">
    <property type="entry name" value="Phoshotransferase/anion transport protein"/>
    <property type="match status" value="1"/>
</dbReference>
<reference evidence="9" key="1">
    <citation type="journal article" date="2018" name="MSphere">
        <title>Fusobacterium Genomics Using MinION and Illumina Sequencing Enables Genome Completion and Correction.</title>
        <authorList>
            <person name="Todd S.M."/>
            <person name="Settlage R.E."/>
            <person name="Lahmers K.K."/>
            <person name="Slade D.J."/>
        </authorList>
    </citation>
    <scope>NUCLEOTIDE SEQUENCE [LARGE SCALE GENOMIC DNA]</scope>
    <source>
        <strain evidence="9">ATCC 27725</strain>
    </source>
</reference>
<evidence type="ECO:0000259" key="6">
    <source>
        <dbReference type="PROSITE" id="PS51099"/>
    </source>
</evidence>
<dbReference type="CDD" id="cd05568">
    <property type="entry name" value="PTS_IIB_bgl_like"/>
    <property type="match status" value="1"/>
</dbReference>
<evidence type="ECO:0000256" key="2">
    <source>
        <dbReference type="ARBA" id="ARBA00022737"/>
    </source>
</evidence>
<evidence type="ECO:0000256" key="3">
    <source>
        <dbReference type="ARBA" id="ARBA00023015"/>
    </source>
</evidence>
<feature type="domain" description="PTS EIIA type-2" evidence="5">
    <location>
        <begin position="544"/>
        <end position="685"/>
    </location>
</feature>
<dbReference type="SUPFAM" id="SSF63520">
    <property type="entry name" value="PTS-regulatory domain, PRD"/>
    <property type="match status" value="2"/>
</dbReference>
<proteinExistence type="predicted"/>
<dbReference type="PANTHER" id="PTHR30185:SF18">
    <property type="entry name" value="TRANSCRIPTIONAL REGULATOR MTLR"/>
    <property type="match status" value="1"/>
</dbReference>
<dbReference type="Proteomes" id="UP000241238">
    <property type="component" value="Chromosome"/>
</dbReference>
<evidence type="ECO:0000259" key="7">
    <source>
        <dbReference type="PROSITE" id="PS51372"/>
    </source>
</evidence>
<keyword evidence="2" id="KW-0677">Repeat</keyword>
<dbReference type="Pfam" id="PF00874">
    <property type="entry name" value="PRD"/>
    <property type="match status" value="2"/>
</dbReference>